<gene>
    <name evidence="2" type="ORF">A3H78_01700</name>
</gene>
<comment type="caution">
    <text evidence="2">The sequence shown here is derived from an EMBL/GenBank/DDBJ whole genome shotgun (WGS) entry which is preliminary data.</text>
</comment>
<sequence length="418" mass="41739">MRKTIASLSCAAILLSNAAGVFGQTYTDITNSGSGLDVKNTTNTTTVVTIDQTNSAFVKQDSTNVVKTGDVEVKGNIATGTGCGTCTLGTIGVTTGAGTATTVQEVDVNNNTAAAEVTGGSATSVLGLVNTGKDVTIDTSANSTTVLTEQQANKAFVSQSSMNLVDTGGVVASNNIGNVDVTTGPGTAVTVQKIKANENTALAVVKPAPTTVLPPMCGLNPCGAGLVGANGAYTMITNTGNKLIVDNHTNNTTVLGLLQSNLLYSSQKAGNYVTTGDVVAKKNIGGVDITTGAGVGSTLMELVANKNTAAASIGSDEMPLGGSLLQLVNTGVNANVDASANDTTVVGGKQNNLSFIFEKTCNYVQTGLVGVLKNVGMVSTLTGVGASGVGQSTTANTNTFLVTSSPLGLLGLLLALTL</sequence>
<accession>A0A1F7JG37</accession>
<feature type="chain" id="PRO_5009529445" evidence="1">
    <location>
        <begin position="19"/>
        <end position="418"/>
    </location>
</feature>
<dbReference type="Proteomes" id="UP000177418">
    <property type="component" value="Unassembled WGS sequence"/>
</dbReference>
<evidence type="ECO:0000256" key="1">
    <source>
        <dbReference type="SAM" id="SignalP"/>
    </source>
</evidence>
<dbReference type="AlphaFoldDB" id="A0A1F7JG37"/>
<feature type="signal peptide" evidence="1">
    <location>
        <begin position="1"/>
        <end position="18"/>
    </location>
</feature>
<keyword evidence="1" id="KW-0732">Signal</keyword>
<proteinExistence type="predicted"/>
<dbReference type="EMBL" id="MGAV01000014">
    <property type="protein sequence ID" value="OGK54580.1"/>
    <property type="molecule type" value="Genomic_DNA"/>
</dbReference>
<protein>
    <submittedName>
        <fullName evidence="2">Uncharacterized protein</fullName>
    </submittedName>
</protein>
<organism evidence="2 3">
    <name type="scientific">Candidatus Roizmanbacteria bacterium RIFCSPLOWO2_02_FULL_36_11</name>
    <dbReference type="NCBI Taxonomy" id="1802071"/>
    <lineage>
        <taxon>Bacteria</taxon>
        <taxon>Candidatus Roizmaniibacteriota</taxon>
    </lineage>
</organism>
<reference evidence="2 3" key="1">
    <citation type="journal article" date="2016" name="Nat. Commun.">
        <title>Thousands of microbial genomes shed light on interconnected biogeochemical processes in an aquifer system.</title>
        <authorList>
            <person name="Anantharaman K."/>
            <person name="Brown C.T."/>
            <person name="Hug L.A."/>
            <person name="Sharon I."/>
            <person name="Castelle C.J."/>
            <person name="Probst A.J."/>
            <person name="Thomas B.C."/>
            <person name="Singh A."/>
            <person name="Wilkins M.J."/>
            <person name="Karaoz U."/>
            <person name="Brodie E.L."/>
            <person name="Williams K.H."/>
            <person name="Hubbard S.S."/>
            <person name="Banfield J.F."/>
        </authorList>
    </citation>
    <scope>NUCLEOTIDE SEQUENCE [LARGE SCALE GENOMIC DNA]</scope>
</reference>
<evidence type="ECO:0000313" key="3">
    <source>
        <dbReference type="Proteomes" id="UP000177418"/>
    </source>
</evidence>
<evidence type="ECO:0000313" key="2">
    <source>
        <dbReference type="EMBL" id="OGK54580.1"/>
    </source>
</evidence>
<name>A0A1F7JG37_9BACT</name>